<name>A0A517XVY4_9BACT</name>
<dbReference type="Gene3D" id="3.30.300.20">
    <property type="match status" value="1"/>
</dbReference>
<dbReference type="InterPro" id="IPR023799">
    <property type="entry name" value="RbfA_dom_sf"/>
</dbReference>
<dbReference type="KEGG" id="uli:ETAA1_36300"/>
<feature type="region of interest" description="Disordered" evidence="1">
    <location>
        <begin position="1"/>
        <end position="43"/>
    </location>
</feature>
<evidence type="ECO:0000313" key="3">
    <source>
        <dbReference type="Proteomes" id="UP000319576"/>
    </source>
</evidence>
<gene>
    <name evidence="2" type="ORF">ETAA1_36300</name>
</gene>
<reference evidence="2 3" key="1">
    <citation type="submission" date="2019-02" db="EMBL/GenBank/DDBJ databases">
        <title>Deep-cultivation of Planctomycetes and their phenomic and genomic characterization uncovers novel biology.</title>
        <authorList>
            <person name="Wiegand S."/>
            <person name="Jogler M."/>
            <person name="Boedeker C."/>
            <person name="Pinto D."/>
            <person name="Vollmers J."/>
            <person name="Rivas-Marin E."/>
            <person name="Kohn T."/>
            <person name="Peeters S.H."/>
            <person name="Heuer A."/>
            <person name="Rast P."/>
            <person name="Oberbeckmann S."/>
            <person name="Bunk B."/>
            <person name="Jeske O."/>
            <person name="Meyerdierks A."/>
            <person name="Storesund J.E."/>
            <person name="Kallscheuer N."/>
            <person name="Luecker S."/>
            <person name="Lage O.M."/>
            <person name="Pohl T."/>
            <person name="Merkel B.J."/>
            <person name="Hornburger P."/>
            <person name="Mueller R.-W."/>
            <person name="Bruemmer F."/>
            <person name="Labrenz M."/>
            <person name="Spormann A.M."/>
            <person name="Op den Camp H."/>
            <person name="Overmann J."/>
            <person name="Amann R."/>
            <person name="Jetten M.S.M."/>
            <person name="Mascher T."/>
            <person name="Medema M.H."/>
            <person name="Devos D.P."/>
            <person name="Kaster A.-K."/>
            <person name="Ovreas L."/>
            <person name="Rohde M."/>
            <person name="Galperin M.Y."/>
            <person name="Jogler C."/>
        </authorList>
    </citation>
    <scope>NUCLEOTIDE SEQUENCE [LARGE SCALE GENOMIC DNA]</scope>
    <source>
        <strain evidence="2 3">ETA_A1</strain>
    </source>
</reference>
<dbReference type="Proteomes" id="UP000319576">
    <property type="component" value="Chromosome"/>
</dbReference>
<sequence>MSRGFGPPVEWADVTDELGPEDGTDPKDWHRKPWNAPRGAGRKAHQLCRQVAEVLHAAVGGCADPVVQPLTVAYVTPAPHTGRLRVTTMLPADGSISRTAAEAGLARAAGRLRGEVAAVVNRRHAPELVFEVV</sequence>
<protein>
    <submittedName>
        <fullName evidence="2">Uncharacterized protein</fullName>
    </submittedName>
</protein>
<evidence type="ECO:0000313" key="2">
    <source>
        <dbReference type="EMBL" id="QDU21659.1"/>
    </source>
</evidence>
<feature type="compositionally biased region" description="Acidic residues" evidence="1">
    <location>
        <begin position="13"/>
        <end position="23"/>
    </location>
</feature>
<organism evidence="2 3">
    <name type="scientific">Urbifossiella limnaea</name>
    <dbReference type="NCBI Taxonomy" id="2528023"/>
    <lineage>
        <taxon>Bacteria</taxon>
        <taxon>Pseudomonadati</taxon>
        <taxon>Planctomycetota</taxon>
        <taxon>Planctomycetia</taxon>
        <taxon>Gemmatales</taxon>
        <taxon>Gemmataceae</taxon>
        <taxon>Urbifossiella</taxon>
    </lineage>
</organism>
<dbReference type="InterPro" id="IPR015946">
    <property type="entry name" value="KH_dom-like_a/b"/>
</dbReference>
<dbReference type="AlphaFoldDB" id="A0A517XVY4"/>
<dbReference type="SUPFAM" id="SSF89919">
    <property type="entry name" value="Ribosome-binding factor A, RbfA"/>
    <property type="match status" value="1"/>
</dbReference>
<keyword evidence="3" id="KW-1185">Reference proteome</keyword>
<proteinExistence type="predicted"/>
<dbReference type="EMBL" id="CP036273">
    <property type="protein sequence ID" value="QDU21659.1"/>
    <property type="molecule type" value="Genomic_DNA"/>
</dbReference>
<accession>A0A517XVY4</accession>
<evidence type="ECO:0000256" key="1">
    <source>
        <dbReference type="SAM" id="MobiDB-lite"/>
    </source>
</evidence>